<dbReference type="GO" id="GO:0035312">
    <property type="term" value="F:5'-3' DNA exonuclease activity"/>
    <property type="evidence" value="ECO:0007669"/>
    <property type="project" value="UniProtKB-UniRule"/>
</dbReference>
<keyword evidence="1" id="KW-0540">Nuclease</keyword>
<keyword evidence="1" id="KW-0269">Exonuclease</keyword>
<dbReference type="EMBL" id="AYKW01000068">
    <property type="protein sequence ID" value="PIL23466.1"/>
    <property type="molecule type" value="Genomic_DNA"/>
</dbReference>
<keyword evidence="1" id="KW-0539">Nucleus</keyword>
<dbReference type="InterPro" id="IPR006086">
    <property type="entry name" value="XPG-I_dom"/>
</dbReference>
<keyword evidence="1" id="KW-0479">Metal-binding</keyword>
<dbReference type="OrthoDB" id="31113at2759"/>
<keyword evidence="1" id="KW-0228">DNA excision</keyword>
<evidence type="ECO:0000256" key="1">
    <source>
        <dbReference type="RuleBase" id="RU910737"/>
    </source>
</evidence>
<comment type="cofactor">
    <cofactor evidence="1">
        <name>Mg(2+)</name>
        <dbReference type="ChEBI" id="CHEBI:18420"/>
    </cofactor>
    <text evidence="1">Binds 2 magnesium ions per subunit. They probably participate in the reaction catalyzed by the enzyme. May bind an additional third magnesium ion after substrate binding.</text>
</comment>
<dbReference type="GO" id="GO:0006310">
    <property type="term" value="P:DNA recombination"/>
    <property type="evidence" value="ECO:0007669"/>
    <property type="project" value="TreeGrafter"/>
</dbReference>
<evidence type="ECO:0000313" key="3">
    <source>
        <dbReference type="EMBL" id="PIL23466.1"/>
    </source>
</evidence>
<dbReference type="InterPro" id="IPR036279">
    <property type="entry name" value="5-3_exonuclease_C_sf"/>
</dbReference>
<dbReference type="GO" id="GO:0017108">
    <property type="term" value="F:5'-flap endonuclease activity"/>
    <property type="evidence" value="ECO:0007669"/>
    <property type="project" value="TreeGrafter"/>
</dbReference>
<comment type="caution">
    <text evidence="3">The sequence shown here is derived from an EMBL/GenBank/DDBJ whole genome shotgun (WGS) entry which is preliminary data.</text>
</comment>
<proteinExistence type="inferred from homology"/>
<reference evidence="3 4" key="1">
    <citation type="journal article" date="2015" name="Sci. Rep.">
        <title>Chromosome-level genome map provides insights into diverse defense mechanisms in the medicinal fungus Ganoderma sinense.</title>
        <authorList>
            <person name="Zhu Y."/>
            <person name="Xu J."/>
            <person name="Sun C."/>
            <person name="Zhou S."/>
            <person name="Xu H."/>
            <person name="Nelson D.R."/>
            <person name="Qian J."/>
            <person name="Song J."/>
            <person name="Luo H."/>
            <person name="Xiang L."/>
            <person name="Li Y."/>
            <person name="Xu Z."/>
            <person name="Ji A."/>
            <person name="Wang L."/>
            <person name="Lu S."/>
            <person name="Hayward A."/>
            <person name="Sun W."/>
            <person name="Li X."/>
            <person name="Schwartz D.C."/>
            <person name="Wang Y."/>
            <person name="Chen S."/>
        </authorList>
    </citation>
    <scope>NUCLEOTIDE SEQUENCE [LARGE SCALE GENOMIC DNA]</scope>
    <source>
        <strain evidence="3 4">ZZ0214-1</strain>
    </source>
</reference>
<dbReference type="GO" id="GO:0003677">
    <property type="term" value="F:DNA binding"/>
    <property type="evidence" value="ECO:0007669"/>
    <property type="project" value="UniProtKB-UniRule"/>
</dbReference>
<keyword evidence="1" id="KW-0227">DNA damage</keyword>
<dbReference type="InterPro" id="IPR008918">
    <property type="entry name" value="HhH2"/>
</dbReference>
<dbReference type="GO" id="GO:0005634">
    <property type="term" value="C:nucleus"/>
    <property type="evidence" value="ECO:0007669"/>
    <property type="project" value="UniProtKB-SubCell"/>
</dbReference>
<organism evidence="3 4">
    <name type="scientific">Ganoderma sinense ZZ0214-1</name>
    <dbReference type="NCBI Taxonomy" id="1077348"/>
    <lineage>
        <taxon>Eukaryota</taxon>
        <taxon>Fungi</taxon>
        <taxon>Dikarya</taxon>
        <taxon>Basidiomycota</taxon>
        <taxon>Agaricomycotina</taxon>
        <taxon>Agaricomycetes</taxon>
        <taxon>Polyporales</taxon>
        <taxon>Polyporaceae</taxon>
        <taxon>Ganoderma</taxon>
    </lineage>
</organism>
<dbReference type="STRING" id="1077348.A0A2G8RPN9"/>
<dbReference type="EC" id="3.1.-.-" evidence="1"/>
<dbReference type="Pfam" id="PF00867">
    <property type="entry name" value="XPG_I"/>
    <property type="match status" value="1"/>
</dbReference>
<accession>A0A2G8RPN9</accession>
<dbReference type="InterPro" id="IPR029060">
    <property type="entry name" value="PIN-like_dom_sf"/>
</dbReference>
<keyword evidence="4" id="KW-1185">Reference proteome</keyword>
<dbReference type="Gene3D" id="1.10.150.20">
    <property type="entry name" value="5' to 3' exonuclease, C-terminal subdomain"/>
    <property type="match status" value="1"/>
</dbReference>
<dbReference type="GO" id="GO:0006298">
    <property type="term" value="P:mismatch repair"/>
    <property type="evidence" value="ECO:0007669"/>
    <property type="project" value="TreeGrafter"/>
</dbReference>
<keyword evidence="1" id="KW-0378">Hydrolase</keyword>
<comment type="function">
    <text evidence="1">5'-&gt;3' double-stranded DNA exonuclease which may also possess a cryptic 3'-&gt;5' double-stranded DNA exonuclease activity. Functions in DNA mismatch repair.</text>
</comment>
<dbReference type="SMART" id="SM00279">
    <property type="entry name" value="HhH2"/>
    <property type="match status" value="1"/>
</dbReference>
<evidence type="ECO:0000259" key="2">
    <source>
        <dbReference type="SMART" id="SM00484"/>
    </source>
</evidence>
<keyword evidence="1" id="KW-0234">DNA repair</keyword>
<comment type="subcellular location">
    <subcellularLocation>
        <location evidence="1">Nucleus</location>
    </subcellularLocation>
</comment>
<feature type="domain" description="XPG-I" evidence="2">
    <location>
        <begin position="133"/>
        <end position="203"/>
    </location>
</feature>
<dbReference type="AlphaFoldDB" id="A0A2G8RPN9"/>
<comment type="similarity">
    <text evidence="1">Belongs to the XPG/RAD2 endonuclease family. EXO1 subfamily.</text>
</comment>
<dbReference type="SMART" id="SM00484">
    <property type="entry name" value="XPGI"/>
    <property type="match status" value="1"/>
</dbReference>
<gene>
    <name evidence="3" type="ORF">GSI_14777</name>
</gene>
<keyword evidence="1" id="KW-0267">Excision nuclease</keyword>
<dbReference type="SUPFAM" id="SSF88723">
    <property type="entry name" value="PIN domain-like"/>
    <property type="match status" value="1"/>
</dbReference>
<dbReference type="GO" id="GO:0046872">
    <property type="term" value="F:metal ion binding"/>
    <property type="evidence" value="ECO:0007669"/>
    <property type="project" value="UniProtKB-UniRule"/>
</dbReference>
<dbReference type="Gene3D" id="3.40.50.1010">
    <property type="entry name" value="5'-nuclease"/>
    <property type="match status" value="1"/>
</dbReference>
<name>A0A2G8RPN9_9APHY</name>
<dbReference type="PANTHER" id="PTHR11081">
    <property type="entry name" value="FLAP ENDONUCLEASE FAMILY MEMBER"/>
    <property type="match status" value="1"/>
</dbReference>
<dbReference type="PANTHER" id="PTHR11081:SF8">
    <property type="entry name" value="EXONUCLEASE 1"/>
    <property type="match status" value="1"/>
</dbReference>
<keyword evidence="1" id="KW-0460">Magnesium</keyword>
<sequence>MLVQYLESIPTLSSLTQRSPDVKPEVPPPIVQAIQDSPKVETAVVLPAVVPEEDVEAAKEEYALSKTQQSLVDEEGKLWDMIAEAATTDGVPELITKYAENLEAKSAVLSESFQRRQNPPTPITYAESKEILRAMGVPCIEPVGAFEGEALAASLVLNGYADYVASEDTDVIVYGAPLIRNLASGTGPLSLIIGNDVRTALELDDAAFVDFVLLVGTDFSTRIKNLGPVRALKFIREHRTIERVLERETRYPLMVPLEFYLEKIAQARTVFQTLPPISPDMLDFGDGHVDEDEVLAILDRCDLRRHAMEDEDYSQSLSGNYFGDNPAAA</sequence>
<protein>
    <recommendedName>
        <fullName evidence="1">Exonuclease 1</fullName>
        <ecNumber evidence="1">3.1.-.-</ecNumber>
    </recommendedName>
</protein>
<dbReference type="SUPFAM" id="SSF47807">
    <property type="entry name" value="5' to 3' exonuclease, C-terminal subdomain"/>
    <property type="match status" value="1"/>
</dbReference>
<dbReference type="InterPro" id="IPR006084">
    <property type="entry name" value="XPG/Rad2"/>
</dbReference>
<keyword evidence="1" id="KW-0238">DNA-binding</keyword>
<dbReference type="PRINTS" id="PR00853">
    <property type="entry name" value="XPGRADSUPER"/>
</dbReference>
<evidence type="ECO:0000313" key="4">
    <source>
        <dbReference type="Proteomes" id="UP000230002"/>
    </source>
</evidence>
<dbReference type="Proteomes" id="UP000230002">
    <property type="component" value="Unassembled WGS sequence"/>
</dbReference>